<comment type="similarity">
    <text evidence="10">Belongs to the peptidase M48 family.</text>
</comment>
<keyword evidence="4" id="KW-0479">Metal-binding</keyword>
<dbReference type="AlphaFoldDB" id="A0A9X1SIP4"/>
<evidence type="ECO:0000256" key="8">
    <source>
        <dbReference type="ARBA" id="ARBA00023049"/>
    </source>
</evidence>
<evidence type="ECO:0000256" key="1">
    <source>
        <dbReference type="ARBA" id="ARBA00022475"/>
    </source>
</evidence>
<evidence type="ECO:0000256" key="2">
    <source>
        <dbReference type="ARBA" id="ARBA00022670"/>
    </source>
</evidence>
<evidence type="ECO:0000259" key="12">
    <source>
        <dbReference type="Pfam" id="PF01435"/>
    </source>
</evidence>
<comment type="caution">
    <text evidence="13">The sequence shown here is derived from an EMBL/GenBank/DDBJ whole genome shotgun (WGS) entry which is preliminary data.</text>
</comment>
<dbReference type="EMBL" id="JAJKFT010000010">
    <property type="protein sequence ID" value="MCC9631497.1"/>
    <property type="molecule type" value="Genomic_DNA"/>
</dbReference>
<sequence>MLLQILVYCTIVLLARPLETVEQPLASWLVCLALGLLQWSVARTFKRGWVSDICWGATSLLMLWPGNWGAIVATSALGEIPFLREAMLLSPAIVSRLVLLAETDGLSAALVEMRMSLPLACGPVWLGSSAARWGGIAGPGSDGGVLTIVLIVVMLIAVYPELLRRCWGLSPIQLPELTKRLQSQHGRSMPPLLVWPESISICNAALLGCVPPFRYLVVSTPLLDALTPGELDAVIAHEMGHLRKQHVARRLAAIVIPAAIVLVGRYLLAVGIDLQGAARTLAEASAPLLLTAYYLWSTPRQSRRLELEADAWAATHLKRIYGDQGPELLTSALRKLSVAADIPLEQSRWLHPSFRERESALQEEGIAHPFPTPARLP</sequence>
<evidence type="ECO:0000313" key="14">
    <source>
        <dbReference type="Proteomes" id="UP001139103"/>
    </source>
</evidence>
<evidence type="ECO:0000256" key="9">
    <source>
        <dbReference type="ARBA" id="ARBA00023136"/>
    </source>
</evidence>
<evidence type="ECO:0000313" key="13">
    <source>
        <dbReference type="EMBL" id="MCC9631497.1"/>
    </source>
</evidence>
<dbReference type="Proteomes" id="UP001139103">
    <property type="component" value="Unassembled WGS sequence"/>
</dbReference>
<keyword evidence="2 10" id="KW-0645">Protease</keyword>
<keyword evidence="1" id="KW-1003">Cell membrane</keyword>
<keyword evidence="9 11" id="KW-0472">Membrane</keyword>
<reference evidence="13" key="1">
    <citation type="submission" date="2021-11" db="EMBL/GenBank/DDBJ databases">
        <title>Genome sequence.</title>
        <authorList>
            <person name="Sun Q."/>
        </authorList>
    </citation>
    <scope>NUCLEOTIDE SEQUENCE</scope>
    <source>
        <strain evidence="13">JC732</strain>
    </source>
</reference>
<keyword evidence="7 11" id="KW-1133">Transmembrane helix</keyword>
<accession>A0A9X1SIP4</accession>
<evidence type="ECO:0000256" key="11">
    <source>
        <dbReference type="SAM" id="Phobius"/>
    </source>
</evidence>
<evidence type="ECO:0000256" key="7">
    <source>
        <dbReference type="ARBA" id="ARBA00022989"/>
    </source>
</evidence>
<feature type="transmembrane region" description="Helical" evidence="11">
    <location>
        <begin position="143"/>
        <end position="163"/>
    </location>
</feature>
<evidence type="ECO:0000256" key="10">
    <source>
        <dbReference type="RuleBase" id="RU003983"/>
    </source>
</evidence>
<proteinExistence type="inferred from homology"/>
<dbReference type="EC" id="3.4.24.-" evidence="13"/>
<comment type="cofactor">
    <cofactor evidence="10">
        <name>Zn(2+)</name>
        <dbReference type="ChEBI" id="CHEBI:29105"/>
    </cofactor>
    <text evidence="10">Binds 1 zinc ion per subunit.</text>
</comment>
<name>A0A9X1SIP4_9BACT</name>
<dbReference type="Gene3D" id="3.30.2010.10">
    <property type="entry name" value="Metalloproteases ('zincins'), catalytic domain"/>
    <property type="match status" value="1"/>
</dbReference>
<feature type="transmembrane region" description="Helical" evidence="11">
    <location>
        <begin position="54"/>
        <end position="77"/>
    </location>
</feature>
<organism evidence="13 14">
    <name type="scientific">Blastopirellula sediminis</name>
    <dbReference type="NCBI Taxonomy" id="2894196"/>
    <lineage>
        <taxon>Bacteria</taxon>
        <taxon>Pseudomonadati</taxon>
        <taxon>Planctomycetota</taxon>
        <taxon>Planctomycetia</taxon>
        <taxon>Pirellulales</taxon>
        <taxon>Pirellulaceae</taxon>
        <taxon>Blastopirellula</taxon>
    </lineage>
</organism>
<keyword evidence="6 10" id="KW-0862">Zinc</keyword>
<dbReference type="GO" id="GO:0006508">
    <property type="term" value="P:proteolysis"/>
    <property type="evidence" value="ECO:0007669"/>
    <property type="project" value="UniProtKB-KW"/>
</dbReference>
<dbReference type="GO" id="GO:0046872">
    <property type="term" value="F:metal ion binding"/>
    <property type="evidence" value="ECO:0007669"/>
    <property type="project" value="UniProtKB-KW"/>
</dbReference>
<protein>
    <submittedName>
        <fullName evidence="13">M48 family metalloprotease</fullName>
        <ecNumber evidence="13">3.4.24.-</ecNumber>
    </submittedName>
</protein>
<dbReference type="InterPro" id="IPR001915">
    <property type="entry name" value="Peptidase_M48"/>
</dbReference>
<dbReference type="PANTHER" id="PTHR43221:SF2">
    <property type="entry name" value="PROTEASE HTPX HOMOLOG"/>
    <property type="match status" value="1"/>
</dbReference>
<dbReference type="GO" id="GO:0004222">
    <property type="term" value="F:metalloendopeptidase activity"/>
    <property type="evidence" value="ECO:0007669"/>
    <property type="project" value="InterPro"/>
</dbReference>
<evidence type="ECO:0000256" key="6">
    <source>
        <dbReference type="ARBA" id="ARBA00022833"/>
    </source>
</evidence>
<evidence type="ECO:0000256" key="5">
    <source>
        <dbReference type="ARBA" id="ARBA00022801"/>
    </source>
</evidence>
<keyword evidence="3 11" id="KW-0812">Transmembrane</keyword>
<evidence type="ECO:0000256" key="4">
    <source>
        <dbReference type="ARBA" id="ARBA00022723"/>
    </source>
</evidence>
<feature type="transmembrane region" description="Helical" evidence="11">
    <location>
        <begin position="25"/>
        <end position="42"/>
    </location>
</feature>
<dbReference type="PANTHER" id="PTHR43221">
    <property type="entry name" value="PROTEASE HTPX"/>
    <property type="match status" value="1"/>
</dbReference>
<keyword evidence="8 10" id="KW-0482">Metalloprotease</keyword>
<evidence type="ECO:0000256" key="3">
    <source>
        <dbReference type="ARBA" id="ARBA00022692"/>
    </source>
</evidence>
<keyword evidence="5 10" id="KW-0378">Hydrolase</keyword>
<keyword evidence="14" id="KW-1185">Reference proteome</keyword>
<feature type="domain" description="Peptidase M48" evidence="12">
    <location>
        <begin position="176"/>
        <end position="363"/>
    </location>
</feature>
<dbReference type="InterPro" id="IPR050083">
    <property type="entry name" value="HtpX_protease"/>
</dbReference>
<feature type="transmembrane region" description="Helical" evidence="11">
    <location>
        <begin position="251"/>
        <end position="272"/>
    </location>
</feature>
<dbReference type="Pfam" id="PF01435">
    <property type="entry name" value="Peptidase_M48"/>
    <property type="match status" value="1"/>
</dbReference>
<gene>
    <name evidence="13" type="ORF">LOC68_24135</name>
</gene>
<dbReference type="RefSeq" id="WP_230223571.1">
    <property type="nucleotide sequence ID" value="NZ_JAJKFT010000010.1"/>
</dbReference>